<feature type="compositionally biased region" description="Basic and acidic residues" evidence="1">
    <location>
        <begin position="569"/>
        <end position="597"/>
    </location>
</feature>
<reference evidence="4" key="1">
    <citation type="journal article" date="2020" name="Nat. Ecol. Evol.">
        <title>Deeply conserved synteny resolves early events in vertebrate evolution.</title>
        <authorList>
            <person name="Simakov O."/>
            <person name="Marletaz F."/>
            <person name="Yue J.X."/>
            <person name="O'Connell B."/>
            <person name="Jenkins J."/>
            <person name="Brandt A."/>
            <person name="Calef R."/>
            <person name="Tung C.H."/>
            <person name="Huang T.K."/>
            <person name="Schmutz J."/>
            <person name="Satoh N."/>
            <person name="Yu J.K."/>
            <person name="Putnam N.H."/>
            <person name="Green R.E."/>
            <person name="Rokhsar D.S."/>
        </authorList>
    </citation>
    <scope>NUCLEOTIDE SEQUENCE [LARGE SCALE GENOMIC DNA]</scope>
    <source>
        <strain evidence="4">S238N-H82</strain>
    </source>
</reference>
<dbReference type="Pfam" id="PF05225">
    <property type="entry name" value="HTH_psq"/>
    <property type="match status" value="1"/>
</dbReference>
<feature type="domain" description="DDE-1" evidence="2">
    <location>
        <begin position="229"/>
        <end position="359"/>
    </location>
</feature>
<dbReference type="OMA" id="RSNWTTH"/>
<feature type="compositionally biased region" description="Basic residues" evidence="1">
    <location>
        <begin position="500"/>
        <end position="513"/>
    </location>
</feature>
<dbReference type="GO" id="GO:0003677">
    <property type="term" value="F:DNA binding"/>
    <property type="evidence" value="ECO:0007669"/>
    <property type="project" value="InterPro"/>
</dbReference>
<dbReference type="AlphaFoldDB" id="A0A9J7N2E2"/>
<protein>
    <submittedName>
        <fullName evidence="5">Tigger transposable element-derived protein 6-like</fullName>
    </submittedName>
</protein>
<dbReference type="SUPFAM" id="SSF46689">
    <property type="entry name" value="Homeodomain-like"/>
    <property type="match status" value="1"/>
</dbReference>
<accession>A0A9J7N2E2</accession>
<evidence type="ECO:0000256" key="1">
    <source>
        <dbReference type="SAM" id="MobiDB-lite"/>
    </source>
</evidence>
<organism evidence="4 5">
    <name type="scientific">Branchiostoma floridae</name>
    <name type="common">Florida lancelet</name>
    <name type="synonym">Amphioxus</name>
    <dbReference type="NCBI Taxonomy" id="7739"/>
    <lineage>
        <taxon>Eukaryota</taxon>
        <taxon>Metazoa</taxon>
        <taxon>Chordata</taxon>
        <taxon>Cephalochordata</taxon>
        <taxon>Leptocardii</taxon>
        <taxon>Amphioxiformes</taxon>
        <taxon>Branchiostomatidae</taxon>
        <taxon>Branchiostoma</taxon>
    </lineage>
</organism>
<dbReference type="OrthoDB" id="4327074at2759"/>
<dbReference type="Proteomes" id="UP000001554">
    <property type="component" value="Chromosome 11"/>
</dbReference>
<reference evidence="5" key="2">
    <citation type="submission" date="2025-08" db="UniProtKB">
        <authorList>
            <consortium name="RefSeq"/>
        </authorList>
    </citation>
    <scope>IDENTIFICATION</scope>
    <source>
        <strain evidence="5">S238N-H82</strain>
        <tissue evidence="5">Testes</tissue>
    </source>
</reference>
<dbReference type="Gene3D" id="1.10.10.60">
    <property type="entry name" value="Homeodomain-like"/>
    <property type="match status" value="1"/>
</dbReference>
<dbReference type="GeneID" id="118425662"/>
<feature type="region of interest" description="Disordered" evidence="1">
    <location>
        <begin position="497"/>
        <end position="607"/>
    </location>
</feature>
<evidence type="ECO:0000259" key="2">
    <source>
        <dbReference type="Pfam" id="PF03184"/>
    </source>
</evidence>
<evidence type="ECO:0000313" key="4">
    <source>
        <dbReference type="Proteomes" id="UP000001554"/>
    </source>
</evidence>
<feature type="compositionally biased region" description="Basic and acidic residues" evidence="1">
    <location>
        <begin position="524"/>
        <end position="552"/>
    </location>
</feature>
<feature type="domain" description="HTH psq-type" evidence="3">
    <location>
        <begin position="29"/>
        <end position="63"/>
    </location>
</feature>
<dbReference type="Gene3D" id="3.30.420.10">
    <property type="entry name" value="Ribonuclease H-like superfamily/Ribonuclease H"/>
    <property type="match status" value="1"/>
</dbReference>
<dbReference type="InterPro" id="IPR007889">
    <property type="entry name" value="HTH_Psq"/>
</dbReference>
<sequence length="618" mass="69472">MDLQQPLSVNGLGTTPIKSNVKAYKTYSDAQMQEAISAVKEGLTPNKASKLFKVPRKTLTDKLKGSHPLAHGGQTVLSKGDELALESYVAQMAEWGHPISVRILKALAGEIHERECKKSDAAPRFRETKATGRLVAGRKWWRSFKKRHPTITHRAQDPLSRERAKMSNQDVIDAFFKLYTDILDKNNLRSKPHLIHNCDETGISMEINRGRVLVPKGVRGVPSRSSGTKDRVTFHLAITAEGKALAPMIIYKQSFPSGAYAQKGPDNCLYAVSESGFTDKDLFEKWFCNHYIRHIPKERPVLLTMDQCEAHLSVKTIETAMKENVILLGLPPHTSHFLQPLDKTCFSSLKDTLGNIVQGLIFENAQFQLSKRNISRVLNSAFEKAFTIPTVKKGFQATGLYPVNPDVVPKRWLTVGEVANQETPTPKESEDQTCQPCGAQGCQTCGPRRAHSLVGRLVPEELADLLVPPLLPQKKTRVSKEIKKARVFTTQAVLEEQMEKKRKREERLAKKKTGTSANAKRQKKTEDTEERTTKGEAEEKVPEDRGEAEERRSAHRMTSANAAAKRQKKTEDTVEKTRKGEAEEKVPEDRGKAEERRSAHRRLCRPPSYLKDYNITCL</sequence>
<evidence type="ECO:0000313" key="5">
    <source>
        <dbReference type="RefSeq" id="XP_035690542.1"/>
    </source>
</evidence>
<dbReference type="InterPro" id="IPR050863">
    <property type="entry name" value="CenT-Element_Derived"/>
</dbReference>
<dbReference type="PANTHER" id="PTHR19303">
    <property type="entry name" value="TRANSPOSON"/>
    <property type="match status" value="1"/>
</dbReference>
<dbReference type="InterPro" id="IPR009057">
    <property type="entry name" value="Homeodomain-like_sf"/>
</dbReference>
<evidence type="ECO:0000259" key="3">
    <source>
        <dbReference type="Pfam" id="PF05225"/>
    </source>
</evidence>
<keyword evidence="4" id="KW-1185">Reference proteome</keyword>
<dbReference type="InterPro" id="IPR036397">
    <property type="entry name" value="RNaseH_sf"/>
</dbReference>
<gene>
    <name evidence="5" type="primary">LOC118425662</name>
</gene>
<dbReference type="Pfam" id="PF03184">
    <property type="entry name" value="DDE_1"/>
    <property type="match status" value="1"/>
</dbReference>
<proteinExistence type="predicted"/>
<dbReference type="PANTHER" id="PTHR19303:SF74">
    <property type="entry name" value="POGO TRANSPOSABLE ELEMENT WITH KRAB DOMAIN"/>
    <property type="match status" value="1"/>
</dbReference>
<name>A0A9J7N2E2_BRAFL</name>
<dbReference type="RefSeq" id="XP_035690542.1">
    <property type="nucleotide sequence ID" value="XM_035834649.1"/>
</dbReference>
<dbReference type="KEGG" id="bfo:118425662"/>
<dbReference type="InterPro" id="IPR004875">
    <property type="entry name" value="DDE_SF_endonuclease_dom"/>
</dbReference>